<dbReference type="RefSeq" id="WP_189770432.1">
    <property type="nucleotide sequence ID" value="NZ_BNCK01000004.1"/>
</dbReference>
<dbReference type="SUPFAM" id="SSF56935">
    <property type="entry name" value="Porins"/>
    <property type="match status" value="1"/>
</dbReference>
<dbReference type="AlphaFoldDB" id="A0A919BKG2"/>
<feature type="domain" description="TonB-dependent receptor plug" evidence="15">
    <location>
        <begin position="55"/>
        <end position="165"/>
    </location>
</feature>
<dbReference type="InterPro" id="IPR012910">
    <property type="entry name" value="Plug_dom"/>
</dbReference>
<keyword evidence="6" id="KW-0408">Iron</keyword>
<feature type="domain" description="TonB-dependent receptor-like beta-barrel" evidence="14">
    <location>
        <begin position="257"/>
        <end position="711"/>
    </location>
</feature>
<comment type="subcellular location">
    <subcellularLocation>
        <location evidence="1 11">Cell outer membrane</location>
        <topology evidence="1 11">Multi-pass membrane protein</topology>
    </subcellularLocation>
</comment>
<evidence type="ECO:0000256" key="11">
    <source>
        <dbReference type="PROSITE-ProRule" id="PRU01360"/>
    </source>
</evidence>
<reference evidence="16" key="2">
    <citation type="submission" date="2020-09" db="EMBL/GenBank/DDBJ databases">
        <authorList>
            <person name="Sun Q."/>
            <person name="Kim S."/>
        </authorList>
    </citation>
    <scope>NUCLEOTIDE SEQUENCE</scope>
    <source>
        <strain evidence="16">KCTC 42731</strain>
    </source>
</reference>
<evidence type="ECO:0000256" key="5">
    <source>
        <dbReference type="ARBA" id="ARBA00022692"/>
    </source>
</evidence>
<gene>
    <name evidence="16" type="ORF">GCM10017161_22330</name>
</gene>
<protein>
    <submittedName>
        <fullName evidence="16">TonB-dependent receptor</fullName>
    </submittedName>
</protein>
<evidence type="ECO:0000256" key="10">
    <source>
        <dbReference type="ARBA" id="ARBA00023237"/>
    </source>
</evidence>
<comment type="caution">
    <text evidence="16">The sequence shown here is derived from an EMBL/GenBank/DDBJ whole genome shotgun (WGS) entry which is preliminary data.</text>
</comment>
<keyword evidence="8 12" id="KW-0798">TonB box</keyword>
<dbReference type="Gene3D" id="2.40.170.20">
    <property type="entry name" value="TonB-dependent receptor, beta-barrel domain"/>
    <property type="match status" value="1"/>
</dbReference>
<evidence type="ECO:0000256" key="7">
    <source>
        <dbReference type="ARBA" id="ARBA00023065"/>
    </source>
</evidence>
<keyword evidence="10 11" id="KW-0998">Cell outer membrane</keyword>
<evidence type="ECO:0000313" key="17">
    <source>
        <dbReference type="Proteomes" id="UP000623842"/>
    </source>
</evidence>
<dbReference type="InterPro" id="IPR039426">
    <property type="entry name" value="TonB-dep_rcpt-like"/>
</dbReference>
<dbReference type="PANTHER" id="PTHR32552:SF81">
    <property type="entry name" value="TONB-DEPENDENT OUTER MEMBRANE RECEPTOR"/>
    <property type="match status" value="1"/>
</dbReference>
<keyword evidence="16" id="KW-0675">Receptor</keyword>
<keyword evidence="13" id="KW-0732">Signal</keyword>
<keyword evidence="4" id="KW-0410">Iron transport</keyword>
<dbReference type="InterPro" id="IPR036942">
    <property type="entry name" value="Beta-barrel_TonB_sf"/>
</dbReference>
<dbReference type="Pfam" id="PF00593">
    <property type="entry name" value="TonB_dep_Rec_b-barrel"/>
    <property type="match status" value="1"/>
</dbReference>
<evidence type="ECO:0000256" key="12">
    <source>
        <dbReference type="RuleBase" id="RU003357"/>
    </source>
</evidence>
<accession>A0A919BKG2</accession>
<evidence type="ECO:0000256" key="3">
    <source>
        <dbReference type="ARBA" id="ARBA00022452"/>
    </source>
</evidence>
<dbReference type="Pfam" id="PF07715">
    <property type="entry name" value="Plug"/>
    <property type="match status" value="1"/>
</dbReference>
<dbReference type="PROSITE" id="PS52016">
    <property type="entry name" value="TONB_DEPENDENT_REC_3"/>
    <property type="match status" value="1"/>
</dbReference>
<keyword evidence="2 11" id="KW-0813">Transport</keyword>
<evidence type="ECO:0000256" key="6">
    <source>
        <dbReference type="ARBA" id="ARBA00023004"/>
    </source>
</evidence>
<keyword evidence="3 11" id="KW-1134">Transmembrane beta strand</keyword>
<evidence type="ECO:0000256" key="2">
    <source>
        <dbReference type="ARBA" id="ARBA00022448"/>
    </source>
</evidence>
<keyword evidence="7" id="KW-0406">Ion transport</keyword>
<evidence type="ECO:0000256" key="13">
    <source>
        <dbReference type="SAM" id="SignalP"/>
    </source>
</evidence>
<keyword evidence="17" id="KW-1185">Reference proteome</keyword>
<evidence type="ECO:0000256" key="1">
    <source>
        <dbReference type="ARBA" id="ARBA00004571"/>
    </source>
</evidence>
<dbReference type="Proteomes" id="UP000623842">
    <property type="component" value="Unassembled WGS sequence"/>
</dbReference>
<evidence type="ECO:0000256" key="9">
    <source>
        <dbReference type="ARBA" id="ARBA00023136"/>
    </source>
</evidence>
<dbReference type="GO" id="GO:0006826">
    <property type="term" value="P:iron ion transport"/>
    <property type="evidence" value="ECO:0007669"/>
    <property type="project" value="UniProtKB-KW"/>
</dbReference>
<keyword evidence="5 11" id="KW-0812">Transmembrane</keyword>
<dbReference type="PANTHER" id="PTHR32552">
    <property type="entry name" value="FERRICHROME IRON RECEPTOR-RELATED"/>
    <property type="match status" value="1"/>
</dbReference>
<organism evidence="16 17">
    <name type="scientific">Thalassotalea marina</name>
    <dbReference type="NCBI Taxonomy" id="1673741"/>
    <lineage>
        <taxon>Bacteria</taxon>
        <taxon>Pseudomonadati</taxon>
        <taxon>Pseudomonadota</taxon>
        <taxon>Gammaproteobacteria</taxon>
        <taxon>Alteromonadales</taxon>
        <taxon>Colwelliaceae</taxon>
        <taxon>Thalassotalea</taxon>
    </lineage>
</organism>
<evidence type="ECO:0000313" key="16">
    <source>
        <dbReference type="EMBL" id="GHF93476.1"/>
    </source>
</evidence>
<dbReference type="GO" id="GO:0009279">
    <property type="term" value="C:cell outer membrane"/>
    <property type="evidence" value="ECO:0007669"/>
    <property type="project" value="UniProtKB-SubCell"/>
</dbReference>
<dbReference type="EMBL" id="BNCK01000004">
    <property type="protein sequence ID" value="GHF93476.1"/>
    <property type="molecule type" value="Genomic_DNA"/>
</dbReference>
<keyword evidence="9 11" id="KW-0472">Membrane</keyword>
<proteinExistence type="inferred from homology"/>
<sequence>MKVFGRSTLARAVQVALLASSVNYSATALAEEADQEKASGLEVIEVTSRKRVETVKDVPATVTAMSSENINDYLGAGENIRALAGRVPSLQIESSNGRQSPRFYIRGLGNTDFDVNANQPVSMVLDEITLENSVLKGVPLFDVARVEVLNGPQGTLFGRNTTAGIVKIDTITPDFDNSGYAKAGYGSRGTMFIEGAKNFELSDTFAARASIKYQERDPWVDNLTTGKEYGGYDELAYRLQFLYDNGSDTRALLKLHGFDQDGDMPQIFYGNALEAGKEGLRKGFDESKIYHDSQSGFDMEHSGGSLKIEHDFSDVTFTSITGYDSVESFSYADIDGGVTDFSGIPNQLGKQLWFNVASGDGLSDHYQFTQELRISGELENIFYQVGVFYFKEDFTVDNKDLDLDGNTTNFIQVDQLTESKAIFGQVEYKPDDKWAFTLGLRYTADDKELDIREGGTKNVLTTIDKDDSYGNWDVAARYTINDDWTAFARIGNASRGPVTIGRFGSPSEAETETLTSFETGLKGFIWDGNARFNITAYSYDIEDHQLTGTGGDANTNALYNADNTKGSGIETTLEAIVTDNLSFNLNLSYNKTEIEDKELRVERCGSTPTCSSPDTVAEVVDGPFGPITRVFVNGNPLPRAPEWLANIALNYEYPMENGVFIAQTDWNYRSDSNIFLYEAKEFVAESRWIGGVRLAYQSDDEWEVALVGRNITDKVVVDGALDFLNLTAFVNEPRFWGVEVSYRFE</sequence>
<evidence type="ECO:0000256" key="4">
    <source>
        <dbReference type="ARBA" id="ARBA00022496"/>
    </source>
</evidence>
<evidence type="ECO:0000259" key="14">
    <source>
        <dbReference type="Pfam" id="PF00593"/>
    </source>
</evidence>
<feature type="chain" id="PRO_5037667084" evidence="13">
    <location>
        <begin position="31"/>
        <end position="745"/>
    </location>
</feature>
<dbReference type="InterPro" id="IPR000531">
    <property type="entry name" value="Beta-barrel_TonB"/>
</dbReference>
<reference evidence="16" key="1">
    <citation type="journal article" date="2014" name="Int. J. Syst. Evol. Microbiol.">
        <title>Complete genome sequence of Corynebacterium casei LMG S-19264T (=DSM 44701T), isolated from a smear-ripened cheese.</title>
        <authorList>
            <consortium name="US DOE Joint Genome Institute (JGI-PGF)"/>
            <person name="Walter F."/>
            <person name="Albersmeier A."/>
            <person name="Kalinowski J."/>
            <person name="Ruckert C."/>
        </authorList>
    </citation>
    <scope>NUCLEOTIDE SEQUENCE</scope>
    <source>
        <strain evidence="16">KCTC 42731</strain>
    </source>
</reference>
<evidence type="ECO:0000259" key="15">
    <source>
        <dbReference type="Pfam" id="PF07715"/>
    </source>
</evidence>
<comment type="similarity">
    <text evidence="11 12">Belongs to the TonB-dependent receptor family.</text>
</comment>
<name>A0A919BKG2_9GAMM</name>
<evidence type="ECO:0000256" key="8">
    <source>
        <dbReference type="ARBA" id="ARBA00023077"/>
    </source>
</evidence>
<feature type="signal peptide" evidence="13">
    <location>
        <begin position="1"/>
        <end position="30"/>
    </location>
</feature>